<evidence type="ECO:0000313" key="2">
    <source>
        <dbReference type="Proteomes" id="UP000190834"/>
    </source>
</evidence>
<sequence length="73" mass="8468">MKRSSPSYRLQMIKEVASRQQSTVTDPMANYIQTLLSKKSLQPSQKQEKKRTFSGLHFDEHAGGWVSDRWVVK</sequence>
<accession>A0A1T4KIU8</accession>
<gene>
    <name evidence="1" type="ORF">SAMN02745782_00232</name>
</gene>
<proteinExistence type="predicted"/>
<dbReference type="RefSeq" id="WP_078924640.1">
    <property type="nucleotide sequence ID" value="NZ_FUXB01000001.1"/>
</dbReference>
<dbReference type="OrthoDB" id="5879551at2"/>
<organism evidence="1 2">
    <name type="scientific">Vibrio cincinnatiensis DSM 19608</name>
    <dbReference type="NCBI Taxonomy" id="1123491"/>
    <lineage>
        <taxon>Bacteria</taxon>
        <taxon>Pseudomonadati</taxon>
        <taxon>Pseudomonadota</taxon>
        <taxon>Gammaproteobacteria</taxon>
        <taxon>Vibrionales</taxon>
        <taxon>Vibrionaceae</taxon>
        <taxon>Vibrio</taxon>
    </lineage>
</organism>
<dbReference type="EMBL" id="FUXB01000001">
    <property type="protein sequence ID" value="SJZ42307.1"/>
    <property type="molecule type" value="Genomic_DNA"/>
</dbReference>
<reference evidence="2" key="1">
    <citation type="submission" date="2017-02" db="EMBL/GenBank/DDBJ databases">
        <authorList>
            <person name="Varghese N."/>
            <person name="Submissions S."/>
        </authorList>
    </citation>
    <scope>NUCLEOTIDE SEQUENCE [LARGE SCALE GENOMIC DNA]</scope>
    <source>
        <strain evidence="2">DSM 19608</strain>
    </source>
</reference>
<protein>
    <submittedName>
        <fullName evidence="1">Uncharacterized protein</fullName>
    </submittedName>
</protein>
<name>A0A1T4KIU8_VIBCI</name>
<dbReference type="GeneID" id="70583677"/>
<dbReference type="AlphaFoldDB" id="A0A1T4KIU8"/>
<evidence type="ECO:0000313" key="1">
    <source>
        <dbReference type="EMBL" id="SJZ42307.1"/>
    </source>
</evidence>
<dbReference type="Proteomes" id="UP000190834">
    <property type="component" value="Unassembled WGS sequence"/>
</dbReference>
<keyword evidence="2" id="KW-1185">Reference proteome</keyword>